<evidence type="ECO:0000256" key="2">
    <source>
        <dbReference type="SAM" id="Phobius"/>
    </source>
</evidence>
<keyword evidence="2" id="KW-1133">Transmembrane helix</keyword>
<protein>
    <submittedName>
        <fullName evidence="3">Uncharacterized protein</fullName>
    </submittedName>
</protein>
<evidence type="ECO:0000313" key="4">
    <source>
        <dbReference type="Proteomes" id="UP000317940"/>
    </source>
</evidence>
<dbReference type="EMBL" id="VIWT01000003">
    <property type="protein sequence ID" value="TWF90313.1"/>
    <property type="molecule type" value="Genomic_DNA"/>
</dbReference>
<feature type="transmembrane region" description="Helical" evidence="2">
    <location>
        <begin position="106"/>
        <end position="128"/>
    </location>
</feature>
<accession>A0A561TT64</accession>
<reference evidence="3 4" key="1">
    <citation type="submission" date="2019-06" db="EMBL/GenBank/DDBJ databases">
        <title>Sequencing the genomes of 1000 actinobacteria strains.</title>
        <authorList>
            <person name="Klenk H.-P."/>
        </authorList>
    </citation>
    <scope>NUCLEOTIDE SEQUENCE [LARGE SCALE GENOMIC DNA]</scope>
    <source>
        <strain evidence="3 4">DSM 44826</strain>
    </source>
</reference>
<proteinExistence type="predicted"/>
<keyword evidence="2" id="KW-0812">Transmembrane</keyword>
<feature type="compositionally biased region" description="Low complexity" evidence="1">
    <location>
        <begin position="9"/>
        <end position="22"/>
    </location>
</feature>
<sequence length="205" mass="21903">MHDAGRDGPAPWTTAPAAPGAPAAPTNAVALTISKRLLFIASAAYPLHNIARVFTFVLRPRRWEAFLRFLKRAGATVVAMVLLLQLEKLQATNGDGSQTTDPWVGLTWVVGLLTLVGYAIALLAVLAAPTHYVLAVETCSSSSALITTPDPEELRRIGGAIAHAIENPEAELHLMVQSLSFKPEHYYFGDTVNMYGGASNVGIKS</sequence>
<dbReference type="OrthoDB" id="3528632at2"/>
<dbReference type="Proteomes" id="UP000317940">
    <property type="component" value="Unassembled WGS sequence"/>
</dbReference>
<comment type="caution">
    <text evidence="3">The sequence shown here is derived from an EMBL/GenBank/DDBJ whole genome shotgun (WGS) entry which is preliminary data.</text>
</comment>
<dbReference type="AlphaFoldDB" id="A0A561TT64"/>
<feature type="transmembrane region" description="Helical" evidence="2">
    <location>
        <begin position="69"/>
        <end position="86"/>
    </location>
</feature>
<organism evidence="3 4">
    <name type="scientific">Kitasatospora viridis</name>
    <dbReference type="NCBI Taxonomy" id="281105"/>
    <lineage>
        <taxon>Bacteria</taxon>
        <taxon>Bacillati</taxon>
        <taxon>Actinomycetota</taxon>
        <taxon>Actinomycetes</taxon>
        <taxon>Kitasatosporales</taxon>
        <taxon>Streptomycetaceae</taxon>
        <taxon>Kitasatospora</taxon>
    </lineage>
</organism>
<gene>
    <name evidence="3" type="ORF">FHX73_13357</name>
</gene>
<evidence type="ECO:0000256" key="1">
    <source>
        <dbReference type="SAM" id="MobiDB-lite"/>
    </source>
</evidence>
<keyword evidence="4" id="KW-1185">Reference proteome</keyword>
<name>A0A561TT64_9ACTN</name>
<dbReference type="Pfam" id="PF19744">
    <property type="entry name" value="DUF6232"/>
    <property type="match status" value="1"/>
</dbReference>
<dbReference type="RefSeq" id="WP_145909525.1">
    <property type="nucleotide sequence ID" value="NZ_BAAAMZ010000001.1"/>
</dbReference>
<feature type="region of interest" description="Disordered" evidence="1">
    <location>
        <begin position="1"/>
        <end position="22"/>
    </location>
</feature>
<keyword evidence="2" id="KW-0472">Membrane</keyword>
<dbReference type="InterPro" id="IPR045629">
    <property type="entry name" value="DUF6232"/>
</dbReference>
<evidence type="ECO:0000313" key="3">
    <source>
        <dbReference type="EMBL" id="TWF90313.1"/>
    </source>
</evidence>